<reference evidence="10" key="1">
    <citation type="submission" date="2022-07" db="EMBL/GenBank/DDBJ databases">
        <title>Genome analysis of Parmales, a sister group of diatoms, reveals the evolutionary specialization of diatoms from phago-mixotrophs to photoautotrophs.</title>
        <authorList>
            <person name="Ban H."/>
            <person name="Sato S."/>
            <person name="Yoshikawa S."/>
            <person name="Kazumasa Y."/>
            <person name="Nakamura Y."/>
            <person name="Ichinomiya M."/>
            <person name="Saitoh K."/>
            <person name="Sato N."/>
            <person name="Blanc-Mathieu R."/>
            <person name="Endo H."/>
            <person name="Kuwata A."/>
            <person name="Ogata H."/>
        </authorList>
    </citation>
    <scope>NUCLEOTIDE SEQUENCE</scope>
</reference>
<evidence type="ECO:0000256" key="9">
    <source>
        <dbReference type="SAM" id="Phobius"/>
    </source>
</evidence>
<evidence type="ECO:0000256" key="8">
    <source>
        <dbReference type="PIRSR" id="PIRSR608901-2"/>
    </source>
</evidence>
<dbReference type="EMBL" id="BRXZ01004204">
    <property type="protein sequence ID" value="GMH70521.1"/>
    <property type="molecule type" value="Genomic_DNA"/>
</dbReference>
<dbReference type="AlphaFoldDB" id="A0A9W7AD69"/>
<feature type="binding site" evidence="7">
    <location>
        <position position="38"/>
    </location>
    <ligand>
        <name>Ca(2+)</name>
        <dbReference type="ChEBI" id="CHEBI:29108"/>
    </ligand>
</feature>
<feature type="binding site" evidence="8">
    <location>
        <position position="219"/>
    </location>
    <ligand>
        <name>Zn(2+)</name>
        <dbReference type="ChEBI" id="CHEBI:29105"/>
        <note>catalytic</note>
    </ligand>
</feature>
<dbReference type="OrthoDB" id="187171at2759"/>
<evidence type="ECO:0008006" key="12">
    <source>
        <dbReference type="Google" id="ProtNLM"/>
    </source>
</evidence>
<feature type="transmembrane region" description="Helical" evidence="9">
    <location>
        <begin position="68"/>
        <end position="89"/>
    </location>
</feature>
<feature type="binding site" evidence="8">
    <location>
        <position position="86"/>
    </location>
    <ligand>
        <name>Zn(2+)</name>
        <dbReference type="ChEBI" id="CHEBI:29105"/>
        <note>catalytic</note>
    </ligand>
</feature>
<sequence length="266" mass="29658">MTTSSSPPSLPRSGYWGPPTGNPDWCEENYVVTYYIAEFWNTLSSLPIVLAGIYGLRQSIAQRYGWQYSLSWLALAVVGCGSVAFHGTLLFEGQALDELSMIWCVAIFLVVSLRRPGVTRLVCGIYLPAFTYSYFAATEYFAFFVVSYIFIVGILVVRSVLLAWAAKSKAMKGLVSLAGGIYVGGFACLWLPEHFLCVLVEHSERPQRVVSLQLHAWFHLTSTIGPYSYLLFAQLERYHKEGARLTTEGTILPVVVREGGKKKRSL</sequence>
<evidence type="ECO:0000313" key="11">
    <source>
        <dbReference type="Proteomes" id="UP001165082"/>
    </source>
</evidence>
<evidence type="ECO:0000256" key="6">
    <source>
        <dbReference type="ARBA" id="ARBA00023136"/>
    </source>
</evidence>
<evidence type="ECO:0000313" key="10">
    <source>
        <dbReference type="EMBL" id="GMH70521.1"/>
    </source>
</evidence>
<evidence type="ECO:0000256" key="4">
    <source>
        <dbReference type="ARBA" id="ARBA00022801"/>
    </source>
</evidence>
<dbReference type="InterPro" id="IPR008901">
    <property type="entry name" value="ACER"/>
</dbReference>
<feature type="transmembrane region" description="Helical" evidence="9">
    <location>
        <begin position="39"/>
        <end position="56"/>
    </location>
</feature>
<protein>
    <recommendedName>
        <fullName evidence="12">Alkaline ceramidase</fullName>
    </recommendedName>
</protein>
<feature type="transmembrane region" description="Helical" evidence="9">
    <location>
        <begin position="212"/>
        <end position="232"/>
    </location>
</feature>
<proteinExistence type="inferred from homology"/>
<feature type="transmembrane region" description="Helical" evidence="9">
    <location>
        <begin position="141"/>
        <end position="161"/>
    </location>
</feature>
<feature type="transmembrane region" description="Helical" evidence="9">
    <location>
        <begin position="173"/>
        <end position="192"/>
    </location>
</feature>
<dbReference type="GO" id="GO:0005789">
    <property type="term" value="C:endoplasmic reticulum membrane"/>
    <property type="evidence" value="ECO:0007669"/>
    <property type="project" value="TreeGrafter"/>
</dbReference>
<evidence type="ECO:0000256" key="2">
    <source>
        <dbReference type="ARBA" id="ARBA00009780"/>
    </source>
</evidence>
<comment type="caution">
    <text evidence="10">The sequence shown here is derived from an EMBL/GenBank/DDBJ whole genome shotgun (WGS) entry which is preliminary data.</text>
</comment>
<evidence type="ECO:0000256" key="3">
    <source>
        <dbReference type="ARBA" id="ARBA00022692"/>
    </source>
</evidence>
<dbReference type="PANTHER" id="PTHR46187:SF3">
    <property type="entry name" value="ALKALINE CERAMIDASE 3"/>
    <property type="match status" value="1"/>
</dbReference>
<keyword evidence="3 9" id="KW-0812">Transmembrane</keyword>
<feature type="binding site" evidence="7">
    <location>
        <position position="24"/>
    </location>
    <ligand>
        <name>Ca(2+)</name>
        <dbReference type="ChEBI" id="CHEBI:29108"/>
    </ligand>
</feature>
<evidence type="ECO:0000256" key="1">
    <source>
        <dbReference type="ARBA" id="ARBA00004141"/>
    </source>
</evidence>
<keyword evidence="8" id="KW-0862">Zinc</keyword>
<keyword evidence="4" id="KW-0378">Hydrolase</keyword>
<dbReference type="PANTHER" id="PTHR46187">
    <property type="entry name" value="ALKALINE CERAMIDASE 3"/>
    <property type="match status" value="1"/>
</dbReference>
<feature type="binding site" evidence="7">
    <location>
        <position position="25"/>
    </location>
    <ligand>
        <name>Ca(2+)</name>
        <dbReference type="ChEBI" id="CHEBI:29108"/>
    </ligand>
</feature>
<feature type="binding site" evidence="7">
    <location>
        <position position="27"/>
    </location>
    <ligand>
        <name>Ca(2+)</name>
        <dbReference type="ChEBI" id="CHEBI:29108"/>
    </ligand>
</feature>
<keyword evidence="5 9" id="KW-1133">Transmembrane helix</keyword>
<name>A0A9W7AD69_9STRA</name>
<comment type="similarity">
    <text evidence="2">Belongs to the alkaline ceramidase family.</text>
</comment>
<comment type="cofactor">
    <cofactor evidence="8">
        <name>Zn(2+)</name>
        <dbReference type="ChEBI" id="CHEBI:29105"/>
    </cofactor>
</comment>
<organism evidence="10 11">
    <name type="scientific">Triparma retinervis</name>
    <dbReference type="NCBI Taxonomy" id="2557542"/>
    <lineage>
        <taxon>Eukaryota</taxon>
        <taxon>Sar</taxon>
        <taxon>Stramenopiles</taxon>
        <taxon>Ochrophyta</taxon>
        <taxon>Bolidophyceae</taxon>
        <taxon>Parmales</taxon>
        <taxon>Triparmaceae</taxon>
        <taxon>Triparma</taxon>
    </lineage>
</organism>
<evidence type="ECO:0000256" key="7">
    <source>
        <dbReference type="PIRSR" id="PIRSR608901-1"/>
    </source>
</evidence>
<keyword evidence="7" id="KW-0106">Calcium</keyword>
<keyword evidence="11" id="KW-1185">Reference proteome</keyword>
<keyword evidence="7" id="KW-0479">Metal-binding</keyword>
<evidence type="ECO:0000256" key="5">
    <source>
        <dbReference type="ARBA" id="ARBA00022989"/>
    </source>
</evidence>
<feature type="binding site" evidence="7">
    <location>
        <position position="29"/>
    </location>
    <ligand>
        <name>Ca(2+)</name>
        <dbReference type="ChEBI" id="CHEBI:29108"/>
    </ligand>
</feature>
<feature type="binding site" evidence="8">
    <location>
        <position position="215"/>
    </location>
    <ligand>
        <name>Zn(2+)</name>
        <dbReference type="ChEBI" id="CHEBI:29105"/>
        <note>catalytic</note>
    </ligand>
</feature>
<keyword evidence="6 9" id="KW-0472">Membrane</keyword>
<gene>
    <name evidence="10" type="ORF">TrRE_jg10884</name>
</gene>
<dbReference type="GO" id="GO:0046872">
    <property type="term" value="F:metal ion binding"/>
    <property type="evidence" value="ECO:0007669"/>
    <property type="project" value="UniProtKB-KW"/>
</dbReference>
<dbReference type="GO" id="GO:0016811">
    <property type="term" value="F:hydrolase activity, acting on carbon-nitrogen (but not peptide) bonds, in linear amides"/>
    <property type="evidence" value="ECO:0007669"/>
    <property type="project" value="InterPro"/>
</dbReference>
<dbReference type="Proteomes" id="UP001165082">
    <property type="component" value="Unassembled WGS sequence"/>
</dbReference>
<dbReference type="GO" id="GO:0046513">
    <property type="term" value="P:ceramide biosynthetic process"/>
    <property type="evidence" value="ECO:0007669"/>
    <property type="project" value="TreeGrafter"/>
</dbReference>
<comment type="subcellular location">
    <subcellularLocation>
        <location evidence="1">Membrane</location>
        <topology evidence="1">Multi-pass membrane protein</topology>
    </subcellularLocation>
</comment>
<accession>A0A9W7AD69</accession>
<dbReference type="GO" id="GO:0046514">
    <property type="term" value="P:ceramide catabolic process"/>
    <property type="evidence" value="ECO:0007669"/>
    <property type="project" value="TreeGrafter"/>
</dbReference>
<dbReference type="Pfam" id="PF05875">
    <property type="entry name" value="Ceramidase"/>
    <property type="match status" value="1"/>
</dbReference>